<reference evidence="1 2" key="1">
    <citation type="submission" date="2018-10" db="EMBL/GenBank/DDBJ databases">
        <title>Natrarchaeobius chitinivorans gen. nov., sp. nov., and Natrarchaeobius haloalkaliphilus sp. nov., alkaliphilic, chitin-utilizing haloarchaea from hypersaline alkaline lakes.</title>
        <authorList>
            <person name="Sorokin D.Y."/>
            <person name="Elcheninov A.G."/>
            <person name="Kostrikina N.A."/>
            <person name="Bale N.J."/>
            <person name="Sinninghe Damste J.S."/>
            <person name="Khijniak T.V."/>
            <person name="Kublanov I.V."/>
            <person name="Toshchakov S.V."/>
        </authorList>
    </citation>
    <scope>NUCLEOTIDE SEQUENCE [LARGE SCALE GENOMIC DNA]</scope>
    <source>
        <strain evidence="1 2">AArcht4T</strain>
    </source>
</reference>
<organism evidence="1 2">
    <name type="scientific">Natrarchaeobius chitinivorans</name>
    <dbReference type="NCBI Taxonomy" id="1679083"/>
    <lineage>
        <taxon>Archaea</taxon>
        <taxon>Methanobacteriati</taxon>
        <taxon>Methanobacteriota</taxon>
        <taxon>Stenosarchaea group</taxon>
        <taxon>Halobacteria</taxon>
        <taxon>Halobacteriales</taxon>
        <taxon>Natrialbaceae</taxon>
        <taxon>Natrarchaeobius</taxon>
    </lineage>
</organism>
<dbReference type="InterPro" id="IPR055979">
    <property type="entry name" value="DUF7557"/>
</dbReference>
<dbReference type="Pfam" id="PF24434">
    <property type="entry name" value="DUF7557"/>
    <property type="match status" value="1"/>
</dbReference>
<evidence type="ECO:0000313" key="1">
    <source>
        <dbReference type="EMBL" id="RQG94813.1"/>
    </source>
</evidence>
<name>A0A3N6LW59_NATCH</name>
<proteinExistence type="predicted"/>
<dbReference type="OrthoDB" id="9187at2157"/>
<dbReference type="RefSeq" id="WP_007261163.1">
    <property type="nucleotide sequence ID" value="NZ_REGA01000007.1"/>
</dbReference>
<protein>
    <submittedName>
        <fullName evidence="1">Sugar metabolism cluster protein</fullName>
    </submittedName>
</protein>
<evidence type="ECO:0000313" key="2">
    <source>
        <dbReference type="Proteomes" id="UP000282323"/>
    </source>
</evidence>
<gene>
    <name evidence="1" type="ORF">EA473_09930</name>
</gene>
<keyword evidence="2" id="KW-1185">Reference proteome</keyword>
<dbReference type="Proteomes" id="UP000282323">
    <property type="component" value="Unassembled WGS sequence"/>
</dbReference>
<dbReference type="AlphaFoldDB" id="A0A3N6LW59"/>
<dbReference type="EMBL" id="REGA01000007">
    <property type="protein sequence ID" value="RQG94813.1"/>
    <property type="molecule type" value="Genomic_DNA"/>
</dbReference>
<sequence>MSTSIRLSDEAKSRLDIFKREGESYDDVIFRLTSTDKWSGFGIASGDPEESREGMDEIRDGLRGRMDQHVEEMDQ</sequence>
<comment type="caution">
    <text evidence="1">The sequence shown here is derived from an EMBL/GenBank/DDBJ whole genome shotgun (WGS) entry which is preliminary data.</text>
</comment>
<accession>A0A3N6LW59</accession>